<dbReference type="EMBL" id="OQ031071">
    <property type="protein sequence ID" value="WCR32894.1"/>
    <property type="molecule type" value="Genomic_DNA"/>
</dbReference>
<keyword evidence="3" id="KW-1185">Reference proteome</keyword>
<name>A0AAE9YK63_9CAUD</name>
<protein>
    <submittedName>
        <fullName evidence="2">Uncharacterized protein</fullName>
    </submittedName>
</protein>
<gene>
    <name evidence="2" type="ORF">KPP2020_074</name>
</gene>
<reference evidence="2" key="1">
    <citation type="submission" date="2022-12" db="EMBL/GenBank/DDBJ databases">
        <authorList>
            <person name="Lee J.-H."/>
            <person name="Jung S.-H."/>
        </authorList>
    </citation>
    <scope>NUCLEOTIDE SEQUENCE</scope>
</reference>
<keyword evidence="1" id="KW-0812">Transmembrane</keyword>
<dbReference type="Proteomes" id="UP001217198">
    <property type="component" value="Segment"/>
</dbReference>
<evidence type="ECO:0000313" key="2">
    <source>
        <dbReference type="EMBL" id="WCR32894.1"/>
    </source>
</evidence>
<sequence>MLTARLDVHLILIDFAIYFLSPISIYRLTRSRKSALFLQLNLKPTCDSILFCIAARVAPPLFILRTSRHTSASF</sequence>
<evidence type="ECO:0000256" key="1">
    <source>
        <dbReference type="SAM" id="Phobius"/>
    </source>
</evidence>
<organism evidence="2 3">
    <name type="scientific">Klebsiella phage KPP2020</name>
    <dbReference type="NCBI Taxonomy" id="3017288"/>
    <lineage>
        <taxon>Viruses</taxon>
        <taxon>Duplodnaviria</taxon>
        <taxon>Heunggongvirae</taxon>
        <taxon>Uroviricota</taxon>
        <taxon>Caudoviricetes</taxon>
        <taxon>Drexlerviridae</taxon>
        <taxon>Webervirus</taxon>
        <taxon>Webervirus KPP2020</taxon>
    </lineage>
</organism>
<accession>A0AAE9YK63</accession>
<feature type="transmembrane region" description="Helical" evidence="1">
    <location>
        <begin position="6"/>
        <end position="26"/>
    </location>
</feature>
<proteinExistence type="predicted"/>
<keyword evidence="1" id="KW-1133">Transmembrane helix</keyword>
<evidence type="ECO:0000313" key="3">
    <source>
        <dbReference type="Proteomes" id="UP001217198"/>
    </source>
</evidence>
<keyword evidence="1" id="KW-0472">Membrane</keyword>